<dbReference type="AlphaFoldDB" id="A0A6L7FXR6"/>
<name>A0A6L7FXR6_9RHOB</name>
<gene>
    <name evidence="1" type="ORF">GR170_03485</name>
</gene>
<sequence length="48" mass="5399">MTEISPLRFVLECLVAPRRGGWLERLMIRVGLWPAGSARPHGGFLRPV</sequence>
<comment type="caution">
    <text evidence="1">The sequence shown here is derived from an EMBL/GenBank/DDBJ whole genome shotgun (WGS) entry which is preliminary data.</text>
</comment>
<proteinExistence type="predicted"/>
<organism evidence="1 2">
    <name type="scientific">Pseudooceanicola albus</name>
    <dbReference type="NCBI Taxonomy" id="2692189"/>
    <lineage>
        <taxon>Bacteria</taxon>
        <taxon>Pseudomonadati</taxon>
        <taxon>Pseudomonadota</taxon>
        <taxon>Alphaproteobacteria</taxon>
        <taxon>Rhodobacterales</taxon>
        <taxon>Paracoccaceae</taxon>
        <taxon>Pseudooceanicola</taxon>
    </lineage>
</organism>
<dbReference type="EMBL" id="WUMU01000003">
    <property type="protein sequence ID" value="MXN16884.1"/>
    <property type="molecule type" value="Genomic_DNA"/>
</dbReference>
<evidence type="ECO:0000313" key="2">
    <source>
        <dbReference type="Proteomes" id="UP000477911"/>
    </source>
</evidence>
<keyword evidence="2" id="KW-1185">Reference proteome</keyword>
<evidence type="ECO:0000313" key="1">
    <source>
        <dbReference type="EMBL" id="MXN16884.1"/>
    </source>
</evidence>
<protein>
    <submittedName>
        <fullName evidence="1">Uncharacterized protein</fullName>
    </submittedName>
</protein>
<accession>A0A6L7FXR6</accession>
<reference evidence="1 2" key="1">
    <citation type="submission" date="2019-12" db="EMBL/GenBank/DDBJ databases">
        <authorList>
            <person name="Li M."/>
        </authorList>
    </citation>
    <scope>NUCLEOTIDE SEQUENCE [LARGE SCALE GENOMIC DNA]</scope>
    <source>
        <strain evidence="1 2">GBMRC 2024</strain>
    </source>
</reference>
<dbReference type="Proteomes" id="UP000477911">
    <property type="component" value="Unassembled WGS sequence"/>
</dbReference>
<dbReference type="RefSeq" id="WP_160891667.1">
    <property type="nucleotide sequence ID" value="NZ_WUMU01000003.1"/>
</dbReference>